<dbReference type="Gene3D" id="3.40.50.300">
    <property type="entry name" value="P-loop containing nucleotide triphosphate hydrolases"/>
    <property type="match status" value="1"/>
</dbReference>
<dbReference type="Pfam" id="PF19263">
    <property type="entry name" value="DUF5906"/>
    <property type="match status" value="1"/>
</dbReference>
<feature type="domain" description="Primase C-terminal 2" evidence="1">
    <location>
        <begin position="286"/>
        <end position="353"/>
    </location>
</feature>
<dbReference type="InterPro" id="IPR027417">
    <property type="entry name" value="P-loop_NTPase"/>
</dbReference>
<sequence length="819" mass="92180">MNPKPIEVVGPDRAPSNNREFLEFIFDTGSWVWGCSFSSDPHGVDAKFKGRFAQLPAMPIKDNAHLCNTYFCVSQIREKGGQRQRQESFFDGLMVLVIDDVGEKGRSLEEICRVLTPTYVIHTSDKLVGERTVASYQVGYVFKEPVTDPDTAKLLLKWIAAKEGDKSGHNLVRVVRLPYGMNTAGSEPAQGQLKRQPNKVRLHDWSGVKYSAEDLTDAYGIKELPDNVAPLSVTAFGKTVANRNGPGRGNEEVNESDVYRKLSLDEIEEALSFIDPGQLPYDGNDPDHEDSAPHWLGILMAIHSQYPGADGKAVADEWSKRGGGKYVPGEVDKRWGGFGNKQGFTIATLIKFAREAGWHPKKGLTERDQLLAQWGAPYAVVQVGNKVRILEENVSGRHTPEQSPYNLPTVEDFKKWTHTQRFVDPQDSKEKRYADAWFNWPYRRQYRGIGCYPPGAGPPPTGYYNSWRGFAVEPIPGDCSLWHRHVRDVYCDGNHEHYEWVLKWLAALVQYPGKPVGTALACRGEEGTGKNAFWHPFIKIFGYHCVQFTDQQHMETQFTGILEGKVLVLNNEAYWGGNSKTAGKLKGLITEPYVVSERKGIEACTVFNPLWFGFMSNSEYFIPADKSSRRFMATEISDCHKQDSEYFIALFDQMNSGGTEALLYELLSMELSEEDLRNTLKNPPTTKALLKQGNRTHEDFASWVQQLALEGNIPHRSGEGATYFFYPSKQAFDDFVTFRKAAGLYPATVGHAGFGKLVRALGVTQAKPRIDGSQMRCYKLPPLGEFRRRVVETYPCDELEEVDADEEWRVPGEGFTNEV</sequence>
<proteinExistence type="predicted"/>
<comment type="caution">
    <text evidence="3">The sequence shown here is derived from an EMBL/GenBank/DDBJ whole genome shotgun (WGS) entry which is preliminary data.</text>
</comment>
<evidence type="ECO:0000259" key="2">
    <source>
        <dbReference type="Pfam" id="PF19263"/>
    </source>
</evidence>
<accession>A0A4R2KVZ4</accession>
<evidence type="ECO:0000313" key="4">
    <source>
        <dbReference type="Proteomes" id="UP000294980"/>
    </source>
</evidence>
<name>A0A4R2KVZ4_9GAMM</name>
<protein>
    <submittedName>
        <fullName evidence="3">Primase-like protein</fullName>
    </submittedName>
</protein>
<organism evidence="3 4">
    <name type="scientific">Chromatocurvus halotolerans</name>
    <dbReference type="NCBI Taxonomy" id="1132028"/>
    <lineage>
        <taxon>Bacteria</taxon>
        <taxon>Pseudomonadati</taxon>
        <taxon>Pseudomonadota</taxon>
        <taxon>Gammaproteobacteria</taxon>
        <taxon>Cellvibrionales</taxon>
        <taxon>Halieaceae</taxon>
        <taxon>Chromatocurvus</taxon>
    </lineage>
</organism>
<dbReference type="InterPro" id="IPR014819">
    <property type="entry name" value="PriCT_2"/>
</dbReference>
<dbReference type="AlphaFoldDB" id="A0A4R2KVZ4"/>
<dbReference type="Proteomes" id="UP000294980">
    <property type="component" value="Unassembled WGS sequence"/>
</dbReference>
<dbReference type="InterPro" id="IPR045455">
    <property type="entry name" value="NrS-1_pol-like_helicase"/>
</dbReference>
<dbReference type="RefSeq" id="WP_117317239.1">
    <property type="nucleotide sequence ID" value="NZ_QQSW01000008.1"/>
</dbReference>
<dbReference type="OrthoDB" id="110640at2"/>
<evidence type="ECO:0000259" key="1">
    <source>
        <dbReference type="Pfam" id="PF08707"/>
    </source>
</evidence>
<dbReference type="GO" id="GO:0016817">
    <property type="term" value="F:hydrolase activity, acting on acid anhydrides"/>
    <property type="evidence" value="ECO:0007669"/>
    <property type="project" value="InterPro"/>
</dbReference>
<feature type="domain" description="NrS-1 polymerase-like helicase" evidence="2">
    <location>
        <begin position="523"/>
        <end position="630"/>
    </location>
</feature>
<reference evidence="3 4" key="1">
    <citation type="submission" date="2019-03" db="EMBL/GenBank/DDBJ databases">
        <title>Genomic Encyclopedia of Type Strains, Phase IV (KMG-IV): sequencing the most valuable type-strain genomes for metagenomic binning, comparative biology and taxonomic classification.</title>
        <authorList>
            <person name="Goeker M."/>
        </authorList>
    </citation>
    <scope>NUCLEOTIDE SEQUENCE [LARGE SCALE GENOMIC DNA]</scope>
    <source>
        <strain evidence="3 4">DSM 23344</strain>
    </source>
</reference>
<dbReference type="EMBL" id="SLWX01000003">
    <property type="protein sequence ID" value="TCO77152.1"/>
    <property type="molecule type" value="Genomic_DNA"/>
</dbReference>
<dbReference type="Pfam" id="PF08707">
    <property type="entry name" value="PriCT_2"/>
    <property type="match status" value="1"/>
</dbReference>
<keyword evidence="4" id="KW-1185">Reference proteome</keyword>
<gene>
    <name evidence="3" type="ORF">EV688_103166</name>
</gene>
<evidence type="ECO:0000313" key="3">
    <source>
        <dbReference type="EMBL" id="TCO77152.1"/>
    </source>
</evidence>